<keyword evidence="1 3" id="KW-0807">Transducer</keyword>
<dbReference type="Pfam" id="PF00015">
    <property type="entry name" value="MCPsignal"/>
    <property type="match status" value="1"/>
</dbReference>
<comment type="similarity">
    <text evidence="2">Belongs to the methyl-accepting chemotaxis (MCP) protein family.</text>
</comment>
<feature type="domain" description="Methyl-accepting transducer" evidence="6">
    <location>
        <begin position="51"/>
        <end position="287"/>
    </location>
</feature>
<evidence type="ECO:0000256" key="1">
    <source>
        <dbReference type="ARBA" id="ARBA00023224"/>
    </source>
</evidence>
<dbReference type="PROSITE" id="PS50111">
    <property type="entry name" value="CHEMOTAXIS_TRANSDUC_2"/>
    <property type="match status" value="1"/>
</dbReference>
<reference evidence="7 8" key="1">
    <citation type="submission" date="2016-11" db="EMBL/GenBank/DDBJ databases">
        <authorList>
            <person name="Kadnikov V."/>
            <person name="Nazina T."/>
        </authorList>
    </citation>
    <scope>NUCLEOTIDE SEQUENCE [LARGE SCALE GENOMIC DNA]</scope>
    <source>
        <strain evidence="7 8">1017</strain>
    </source>
</reference>
<dbReference type="SUPFAM" id="SSF58104">
    <property type="entry name" value="Methyl-accepting chemotaxis protein (MCP) signaling domain"/>
    <property type="match status" value="1"/>
</dbReference>
<dbReference type="EMBL" id="MQMG01000053">
    <property type="protein sequence ID" value="OKO89817.1"/>
    <property type="molecule type" value="Genomic_DNA"/>
</dbReference>
<dbReference type="InterPro" id="IPR004090">
    <property type="entry name" value="Chemotax_Me-accpt_rcpt"/>
</dbReference>
<dbReference type="SMART" id="SM00283">
    <property type="entry name" value="MA"/>
    <property type="match status" value="1"/>
</dbReference>
<evidence type="ECO:0000256" key="4">
    <source>
        <dbReference type="SAM" id="Coils"/>
    </source>
</evidence>
<keyword evidence="4" id="KW-0175">Coiled coil</keyword>
<evidence type="ECO:0000313" key="8">
    <source>
        <dbReference type="Proteomes" id="UP000186030"/>
    </source>
</evidence>
<dbReference type="GO" id="GO:0006935">
    <property type="term" value="P:chemotaxis"/>
    <property type="evidence" value="ECO:0007669"/>
    <property type="project" value="InterPro"/>
</dbReference>
<accession>A0A1Q5SP66</accession>
<feature type="compositionally biased region" description="Basic and acidic residues" evidence="5">
    <location>
        <begin position="11"/>
        <end position="23"/>
    </location>
</feature>
<evidence type="ECO:0000256" key="2">
    <source>
        <dbReference type="ARBA" id="ARBA00029447"/>
    </source>
</evidence>
<name>A0A1Q5SP66_9BACL</name>
<comment type="caution">
    <text evidence="7">The sequence shown here is derived from an EMBL/GenBank/DDBJ whole genome shotgun (WGS) entry which is preliminary data.</text>
</comment>
<dbReference type="PANTHER" id="PTHR32089:SF112">
    <property type="entry name" value="LYSOZYME-LIKE PROTEIN-RELATED"/>
    <property type="match status" value="1"/>
</dbReference>
<evidence type="ECO:0000256" key="5">
    <source>
        <dbReference type="SAM" id="MobiDB-lite"/>
    </source>
</evidence>
<dbReference type="Gene3D" id="1.10.287.950">
    <property type="entry name" value="Methyl-accepting chemotaxis protein"/>
    <property type="match status" value="1"/>
</dbReference>
<dbReference type="SUPFAM" id="SSF103190">
    <property type="entry name" value="Sensory domain-like"/>
    <property type="match status" value="1"/>
</dbReference>
<evidence type="ECO:0000313" key="7">
    <source>
        <dbReference type="EMBL" id="OKO89817.1"/>
    </source>
</evidence>
<proteinExistence type="inferred from homology"/>
<organism evidence="7 8">
    <name type="scientific">Geobacillus proteiniphilus</name>
    <dbReference type="NCBI Taxonomy" id="860353"/>
    <lineage>
        <taxon>Bacteria</taxon>
        <taxon>Bacillati</taxon>
        <taxon>Bacillota</taxon>
        <taxon>Bacilli</taxon>
        <taxon>Bacillales</taxon>
        <taxon>Anoxybacillaceae</taxon>
        <taxon>Geobacillus</taxon>
    </lineage>
</organism>
<dbReference type="Proteomes" id="UP000186030">
    <property type="component" value="Unassembled WGS sequence"/>
</dbReference>
<evidence type="ECO:0000259" key="6">
    <source>
        <dbReference type="PROSITE" id="PS50111"/>
    </source>
</evidence>
<sequence>MIFARRAERKIKRELDQPRREETQGGPQQIARQIVVAVDQLKAAMEQMKMAALSLNDISDSSRNSAAELMDHSEKTVEYTEKVANKMRTIEEAAREIAASSRDMYASSQQFSEHWLHSWNSLETLQKEIRTLRSHHETLLEQMDHLVHHSRRINEIISAIGEISQKTKILSLNANIEAARAGEHGRGFAVVAREIGMLASQTSEAVQQTQDILSLIQREIAATTDIVREETKQIDVEEKEMEAIMAFLHSLQRQLNDMTDLVSSSVQSASGQSDSVKEIAGLLEEIVQLSRENQRFVERVTADMNEQHESVGQILRINEALQKTAEELQQTVGRDWMRETISVDDAVVKNTIHKLSALLQSAPLEQMDEAMHRRVLDQFLSQNGEIEAVWSNRLDGTFVYSNPPAGLVNAKVRSWFQEACRGTVYVSDPYVSALTKHLCVTVSAPIRDHNGQIVGVIGVDLSLVK</sequence>
<evidence type="ECO:0000256" key="3">
    <source>
        <dbReference type="PROSITE-ProRule" id="PRU00284"/>
    </source>
</evidence>
<dbReference type="Gene3D" id="3.30.450.20">
    <property type="entry name" value="PAS domain"/>
    <property type="match status" value="1"/>
</dbReference>
<dbReference type="Pfam" id="PF22673">
    <property type="entry name" value="MCP-like_PDC_1"/>
    <property type="match status" value="1"/>
</dbReference>
<dbReference type="InterPro" id="IPR004089">
    <property type="entry name" value="MCPsignal_dom"/>
</dbReference>
<reference evidence="8" key="2">
    <citation type="submission" date="2017-01" db="EMBL/GenBank/DDBJ databases">
        <title>Genome sequencing and annotation of Geobacillus sp. 1017, a Hydrocarbon-Oxidizing Thermophilic Bacterium Isolated from a Heavy Oil Reservoir (China).</title>
        <authorList>
            <person name="Kadnikov V.V."/>
            <person name="Mardanov A.V."/>
            <person name="Poltaraus A.B."/>
            <person name="Sokolova D.S."/>
            <person name="Semenova E.M."/>
            <person name="Ravin N.V."/>
            <person name="Tourova T.P."/>
            <person name="Nazina T.N."/>
        </authorList>
    </citation>
    <scope>NUCLEOTIDE SEQUENCE [LARGE SCALE GENOMIC DNA]</scope>
    <source>
        <strain evidence="8">1017</strain>
    </source>
</reference>
<feature type="region of interest" description="Disordered" evidence="5">
    <location>
        <begin position="1"/>
        <end position="28"/>
    </location>
</feature>
<dbReference type="GO" id="GO:0016020">
    <property type="term" value="C:membrane"/>
    <property type="evidence" value="ECO:0007669"/>
    <property type="project" value="InterPro"/>
</dbReference>
<gene>
    <name evidence="7" type="ORF">BRO54_3226</name>
</gene>
<dbReference type="GO" id="GO:0004888">
    <property type="term" value="F:transmembrane signaling receptor activity"/>
    <property type="evidence" value="ECO:0007669"/>
    <property type="project" value="InterPro"/>
</dbReference>
<dbReference type="AlphaFoldDB" id="A0A1Q5SP66"/>
<dbReference type="InterPro" id="IPR029151">
    <property type="entry name" value="Sensor-like_sf"/>
</dbReference>
<dbReference type="PRINTS" id="PR00260">
    <property type="entry name" value="CHEMTRNSDUCR"/>
</dbReference>
<feature type="coiled-coil region" evidence="4">
    <location>
        <begin position="279"/>
        <end position="331"/>
    </location>
</feature>
<protein>
    <recommendedName>
        <fullName evidence="6">Methyl-accepting transducer domain-containing protein</fullName>
    </recommendedName>
</protein>
<dbReference type="GO" id="GO:0007165">
    <property type="term" value="P:signal transduction"/>
    <property type="evidence" value="ECO:0007669"/>
    <property type="project" value="UniProtKB-KW"/>
</dbReference>
<dbReference type="RefSeq" id="WP_033845417.1">
    <property type="nucleotide sequence ID" value="NZ_MQMG01000053.1"/>
</dbReference>
<dbReference type="PANTHER" id="PTHR32089">
    <property type="entry name" value="METHYL-ACCEPTING CHEMOTAXIS PROTEIN MCPB"/>
    <property type="match status" value="1"/>
</dbReference>
<dbReference type="CDD" id="cd18773">
    <property type="entry name" value="PDC1_HK_sensor"/>
    <property type="match status" value="1"/>
</dbReference>